<gene>
    <name evidence="1" type="ORF">BOLC9T56751H</name>
</gene>
<accession>A0A3P6DWX4</accession>
<proteinExistence type="predicted"/>
<dbReference type="AlphaFoldDB" id="A0A3P6DWX4"/>
<sequence length="104" mass="12051">MLTQEPLRPFGMIIGRIWGRSLTSLDLLGLRSQVFQLIDLFLMLFQRAHGKSRSRNPVLRRLRQSLPSQIPDINSLEDDYYMLRNSSDDPPSVFSTSNLWTSIQ</sequence>
<dbReference type="EMBL" id="LR031875">
    <property type="protein sequence ID" value="VDD31428.1"/>
    <property type="molecule type" value="Genomic_DNA"/>
</dbReference>
<evidence type="ECO:0000313" key="1">
    <source>
        <dbReference type="EMBL" id="VDD31428.1"/>
    </source>
</evidence>
<name>A0A3P6DWX4_BRAOL</name>
<protein>
    <submittedName>
        <fullName evidence="1">Uncharacterized protein</fullName>
    </submittedName>
</protein>
<organism evidence="1">
    <name type="scientific">Brassica oleracea</name>
    <name type="common">Wild cabbage</name>
    <dbReference type="NCBI Taxonomy" id="3712"/>
    <lineage>
        <taxon>Eukaryota</taxon>
        <taxon>Viridiplantae</taxon>
        <taxon>Streptophyta</taxon>
        <taxon>Embryophyta</taxon>
        <taxon>Tracheophyta</taxon>
        <taxon>Spermatophyta</taxon>
        <taxon>Magnoliopsida</taxon>
        <taxon>eudicotyledons</taxon>
        <taxon>Gunneridae</taxon>
        <taxon>Pentapetalae</taxon>
        <taxon>rosids</taxon>
        <taxon>malvids</taxon>
        <taxon>Brassicales</taxon>
        <taxon>Brassicaceae</taxon>
        <taxon>Brassiceae</taxon>
        <taxon>Brassica</taxon>
    </lineage>
</organism>
<reference evidence="1" key="1">
    <citation type="submission" date="2018-11" db="EMBL/GenBank/DDBJ databases">
        <authorList>
            <consortium name="Genoscope - CEA"/>
            <person name="William W."/>
        </authorList>
    </citation>
    <scope>NUCLEOTIDE SEQUENCE</scope>
</reference>